<gene>
    <name evidence="5" type="ORF">CSSPTR1EN2_LOCUS3249</name>
</gene>
<evidence type="ECO:0000256" key="2">
    <source>
        <dbReference type="ARBA" id="ARBA00022801"/>
    </source>
</evidence>
<feature type="transmembrane region" description="Helical" evidence="4">
    <location>
        <begin position="613"/>
        <end position="635"/>
    </location>
</feature>
<dbReference type="PANTHER" id="PTHR11782:SF125">
    <property type="entry name" value="APYRASE 7-RELATED"/>
    <property type="match status" value="1"/>
</dbReference>
<keyword evidence="4" id="KW-0472">Membrane</keyword>
<dbReference type="Gene3D" id="3.30.420.40">
    <property type="match status" value="1"/>
</dbReference>
<keyword evidence="4" id="KW-1133">Transmembrane helix</keyword>
<evidence type="ECO:0000256" key="1">
    <source>
        <dbReference type="ARBA" id="ARBA00009283"/>
    </source>
</evidence>
<feature type="compositionally biased region" description="Polar residues" evidence="3">
    <location>
        <begin position="1"/>
        <end position="16"/>
    </location>
</feature>
<sequence length="766" mass="82795">MGTGSGSANAADQSASAGFLPPLHPQPQLISTAASAARASRYRGDTTGLRGSSSVPTFATYWKVAGEENSRTLADLPASHSAFQGVQDGFKLFSKALKSSKGNKGGGGGGGSYAYPGSPPSSPRWWSKGITFAALAGLAVILLYLGFLIGTLFLQQQEALQFAIVIDGGSTSTRVYVYGWAHSMNEPLPVMVNPTYKHNTNAQFGSRVPGQQRLYKRVETEPGLDKLFHNATAIHDVLAPLLDWAGKQIPKYAHGNTQVFLLATAGLRRLPKEQSEWILDVAWLVLKKFPFICRRSSVKVIEGLEEAYYGWIALNYNAGRLGHIPKLSTFGALDLGGSSLQVTFETTEIPQGRDYGVNLTVGSTNHHLYAMSHAGFGLNDAFEKSVAQLLLQELGSKKMKKMTDNRIEVKHPCLQAGYSQPYSCSTHCMLPPLSSGRALGQIGTGTETGASGGAAQVVLTGAPNWVACKALADEVVASSENGTCKMAPCALGKLQPPPEGKFYGLAGFFVVYKFFGLSADTSLNELLQKGQEFCKLPWKDAEASVEPQPHIDHYCFRAPYLVSLLRHGLHLHDSQVVIGSGDFAWTLGAALWEAGALTYHHVGTQGLAPLANFHVALALAVILLLVVMLVSTSYFQHRQTRLWRRGYLPLFNPSHTSSKWMPVLLRPQSRLSGPTNGSLGRGDGGVKISSQSPQLAAYNQTFGVGWTVRPPVEQEGVQMMGSIPLAGTKTPERRMQQAAGAPKLQNRRTQSREELIYEIETHLMRG</sequence>
<dbReference type="PANTHER" id="PTHR11782">
    <property type="entry name" value="ADENOSINE/GUANOSINE DIPHOSPHATASE"/>
    <property type="match status" value="1"/>
</dbReference>
<keyword evidence="4" id="KW-0812">Transmembrane</keyword>
<proteinExistence type="inferred from homology"/>
<keyword evidence="6" id="KW-1185">Reference proteome</keyword>
<dbReference type="Pfam" id="PF01150">
    <property type="entry name" value="GDA1_CD39"/>
    <property type="match status" value="1"/>
</dbReference>
<evidence type="ECO:0000313" key="6">
    <source>
        <dbReference type="Proteomes" id="UP001497512"/>
    </source>
</evidence>
<comment type="similarity">
    <text evidence="1">Belongs to the GDA1/CD39 NTPase family.</text>
</comment>
<reference evidence="5" key="1">
    <citation type="submission" date="2024-02" db="EMBL/GenBank/DDBJ databases">
        <authorList>
            <consortium name="ELIXIR-Norway"/>
            <consortium name="Elixir Norway"/>
        </authorList>
    </citation>
    <scope>NUCLEOTIDE SEQUENCE</scope>
</reference>
<dbReference type="CDD" id="cd24043">
    <property type="entry name" value="ASKHA_NBD_AtAPY7-like"/>
    <property type="match status" value="1"/>
</dbReference>
<dbReference type="InterPro" id="IPR000407">
    <property type="entry name" value="GDA1_CD39_NTPase"/>
</dbReference>
<feature type="transmembrane region" description="Helical" evidence="4">
    <location>
        <begin position="130"/>
        <end position="154"/>
    </location>
</feature>
<protein>
    <recommendedName>
        <fullName evidence="7">Apyrase 7</fullName>
    </recommendedName>
</protein>
<organism evidence="5 6">
    <name type="scientific">Sphagnum troendelagicum</name>
    <dbReference type="NCBI Taxonomy" id="128251"/>
    <lineage>
        <taxon>Eukaryota</taxon>
        <taxon>Viridiplantae</taxon>
        <taxon>Streptophyta</taxon>
        <taxon>Embryophyta</taxon>
        <taxon>Bryophyta</taxon>
        <taxon>Sphagnophytina</taxon>
        <taxon>Sphagnopsida</taxon>
        <taxon>Sphagnales</taxon>
        <taxon>Sphagnaceae</taxon>
        <taxon>Sphagnum</taxon>
    </lineage>
</organism>
<evidence type="ECO:0000256" key="4">
    <source>
        <dbReference type="SAM" id="Phobius"/>
    </source>
</evidence>
<evidence type="ECO:0000313" key="5">
    <source>
        <dbReference type="EMBL" id="CAK9195989.1"/>
    </source>
</evidence>
<dbReference type="EMBL" id="OZ019903">
    <property type="protein sequence ID" value="CAK9195989.1"/>
    <property type="molecule type" value="Genomic_DNA"/>
</dbReference>
<dbReference type="Proteomes" id="UP001497512">
    <property type="component" value="Chromosome 11"/>
</dbReference>
<evidence type="ECO:0008006" key="7">
    <source>
        <dbReference type="Google" id="ProtNLM"/>
    </source>
</evidence>
<keyword evidence="2" id="KW-0378">Hydrolase</keyword>
<name>A0ABP0TGD5_9BRYO</name>
<accession>A0ABP0TGD5</accession>
<dbReference type="Gene3D" id="3.30.420.150">
    <property type="entry name" value="Exopolyphosphatase. Domain 2"/>
    <property type="match status" value="1"/>
</dbReference>
<evidence type="ECO:0000256" key="3">
    <source>
        <dbReference type="SAM" id="MobiDB-lite"/>
    </source>
</evidence>
<feature type="region of interest" description="Disordered" evidence="3">
    <location>
        <begin position="1"/>
        <end position="35"/>
    </location>
</feature>